<evidence type="ECO:0000313" key="2">
    <source>
        <dbReference type="EMBL" id="QLK27500.1"/>
    </source>
</evidence>
<organism evidence="2 3">
    <name type="scientific">Natrinema zhouii</name>
    <dbReference type="NCBI Taxonomy" id="1710539"/>
    <lineage>
        <taxon>Archaea</taxon>
        <taxon>Methanobacteriati</taxon>
        <taxon>Methanobacteriota</taxon>
        <taxon>Stenosarchaea group</taxon>
        <taxon>Halobacteria</taxon>
        <taxon>Halobacteriales</taxon>
        <taxon>Natrialbaceae</taxon>
        <taxon>Natrinema</taxon>
    </lineage>
</organism>
<dbReference type="InterPro" id="IPR058328">
    <property type="entry name" value="DUF8015"/>
</dbReference>
<keyword evidence="1" id="KW-0812">Transmembrane</keyword>
<keyword evidence="3" id="KW-1185">Reference proteome</keyword>
<keyword evidence="1" id="KW-0472">Membrane</keyword>
<proteinExistence type="predicted"/>
<dbReference type="GeneID" id="56143107"/>
<protein>
    <submittedName>
        <fullName evidence="2">Uncharacterized protein</fullName>
    </submittedName>
</protein>
<evidence type="ECO:0000256" key="1">
    <source>
        <dbReference type="SAM" id="Phobius"/>
    </source>
</evidence>
<feature type="transmembrane region" description="Helical" evidence="1">
    <location>
        <begin position="27"/>
        <end position="46"/>
    </location>
</feature>
<dbReference type="OrthoDB" id="170259at2157"/>
<dbReference type="AlphaFoldDB" id="A0A7D6GLW7"/>
<sequence>MMERGITAIIDWFRVADRFSTIDRYDLLLGLIPMAFAVAGLVGRLFGLPTEAALVGGVVIASLALLDGLVVRPPTKPPRDV</sequence>
<keyword evidence="1" id="KW-1133">Transmembrane helix</keyword>
<name>A0A7D6GLW7_9EURY</name>
<reference evidence="2 3" key="1">
    <citation type="submission" date="2020-07" db="EMBL/GenBank/DDBJ databases">
        <title>Natrinema (YPL30) sp. nov. and Haloterrigena xxxxxx (YPL8) sp. nov., isolated from a salt mine.</title>
        <authorList>
            <person name="Cui H."/>
        </authorList>
    </citation>
    <scope>NUCLEOTIDE SEQUENCE [LARGE SCALE GENOMIC DNA]</scope>
    <source>
        <strain evidence="2 3">YPL13</strain>
    </source>
</reference>
<gene>
    <name evidence="2" type="ORF">HYG81_07840</name>
</gene>
<dbReference type="KEGG" id="nay:HYG81_07840"/>
<dbReference type="Pfam" id="PF26047">
    <property type="entry name" value="DUF8015"/>
    <property type="match status" value="1"/>
</dbReference>
<feature type="transmembrane region" description="Helical" evidence="1">
    <location>
        <begin position="52"/>
        <end position="71"/>
    </location>
</feature>
<accession>A0A7D6GLW7</accession>
<dbReference type="RefSeq" id="WP_180842661.1">
    <property type="nucleotide sequence ID" value="NZ_CP059154.1"/>
</dbReference>
<evidence type="ECO:0000313" key="3">
    <source>
        <dbReference type="Proteomes" id="UP000510869"/>
    </source>
</evidence>
<dbReference type="EMBL" id="CP059154">
    <property type="protein sequence ID" value="QLK27500.1"/>
    <property type="molecule type" value="Genomic_DNA"/>
</dbReference>
<dbReference type="Proteomes" id="UP000510869">
    <property type="component" value="Chromosome"/>
</dbReference>